<keyword evidence="2" id="KW-1185">Reference proteome</keyword>
<comment type="caution">
    <text evidence="1">The sequence shown here is derived from an EMBL/GenBank/DDBJ whole genome shotgun (WGS) entry which is preliminary data.</text>
</comment>
<evidence type="ECO:0000313" key="1">
    <source>
        <dbReference type="EMBL" id="KAI5678737.1"/>
    </source>
</evidence>
<accession>A0ACC0C1H4</accession>
<protein>
    <submittedName>
        <fullName evidence="1">Uncharacterized protein</fullName>
    </submittedName>
</protein>
<gene>
    <name evidence="1" type="ORF">M9H77_09687</name>
</gene>
<dbReference type="EMBL" id="CM044702">
    <property type="protein sequence ID" value="KAI5678737.1"/>
    <property type="molecule type" value="Genomic_DNA"/>
</dbReference>
<proteinExistence type="predicted"/>
<dbReference type="Proteomes" id="UP001060085">
    <property type="component" value="Linkage Group LG02"/>
</dbReference>
<name>A0ACC0C1H4_CATRO</name>
<sequence length="329" mass="37419">MKTLDCSSNSQMGSGRREKSIPEDIIFNILKELPVKSLLRFKCVCKQWRSITEDPYFVDSHRIRSHVRPGGINILSCEDNRPSNIFYLINPDGLLPLPIPKEIYGSGVDYWKKPQQVEGLVCFGDSHIWNPSTRKCIILPPPPPNTKRCILGFDTSNKKYKVLGIGCTCIRMNKEELEQIIEANICTLGQTSCWRKLDGFPEKFDSIRGWCCVGGVIYCMFTNTILAFGLSQEKFHMLPFPDDFVDNGNISSMIIEVKGRLGLFGFNGISYAIWTLEDFENNKYWQKHYLTSIPVTLTRNSPVVRPVVDSIHTDEIEGNIEILGFGIDH</sequence>
<evidence type="ECO:0000313" key="2">
    <source>
        <dbReference type="Proteomes" id="UP001060085"/>
    </source>
</evidence>
<organism evidence="1 2">
    <name type="scientific">Catharanthus roseus</name>
    <name type="common">Madagascar periwinkle</name>
    <name type="synonym">Vinca rosea</name>
    <dbReference type="NCBI Taxonomy" id="4058"/>
    <lineage>
        <taxon>Eukaryota</taxon>
        <taxon>Viridiplantae</taxon>
        <taxon>Streptophyta</taxon>
        <taxon>Embryophyta</taxon>
        <taxon>Tracheophyta</taxon>
        <taxon>Spermatophyta</taxon>
        <taxon>Magnoliopsida</taxon>
        <taxon>eudicotyledons</taxon>
        <taxon>Gunneridae</taxon>
        <taxon>Pentapetalae</taxon>
        <taxon>asterids</taxon>
        <taxon>lamiids</taxon>
        <taxon>Gentianales</taxon>
        <taxon>Apocynaceae</taxon>
        <taxon>Rauvolfioideae</taxon>
        <taxon>Vinceae</taxon>
        <taxon>Catharanthinae</taxon>
        <taxon>Catharanthus</taxon>
    </lineage>
</organism>
<reference evidence="2" key="1">
    <citation type="journal article" date="2023" name="Nat. Plants">
        <title>Single-cell RNA sequencing provides a high-resolution roadmap for understanding the multicellular compartmentation of specialized metabolism.</title>
        <authorList>
            <person name="Sun S."/>
            <person name="Shen X."/>
            <person name="Li Y."/>
            <person name="Li Y."/>
            <person name="Wang S."/>
            <person name="Li R."/>
            <person name="Zhang H."/>
            <person name="Shen G."/>
            <person name="Guo B."/>
            <person name="Wei J."/>
            <person name="Xu J."/>
            <person name="St-Pierre B."/>
            <person name="Chen S."/>
            <person name="Sun C."/>
        </authorList>
    </citation>
    <scope>NUCLEOTIDE SEQUENCE [LARGE SCALE GENOMIC DNA]</scope>
</reference>